<keyword evidence="17" id="KW-1185">Reference proteome</keyword>
<evidence type="ECO:0000259" key="15">
    <source>
        <dbReference type="PROSITE" id="PS50999"/>
    </source>
</evidence>
<dbReference type="EMBL" id="JAUHJS010000003">
    <property type="protein sequence ID" value="MDN4165163.1"/>
    <property type="molecule type" value="Genomic_DNA"/>
</dbReference>
<dbReference type="PRINTS" id="PR01166">
    <property type="entry name" value="CYCOXIDASEII"/>
</dbReference>
<dbReference type="PROSITE" id="PS50857">
    <property type="entry name" value="COX2_CUA"/>
    <property type="match status" value="1"/>
</dbReference>
<evidence type="ECO:0000259" key="14">
    <source>
        <dbReference type="PROSITE" id="PS50857"/>
    </source>
</evidence>
<protein>
    <recommendedName>
        <fullName evidence="11">Cytochrome c oxidase subunit 2</fullName>
        <ecNumber evidence="11">7.1.1.9</ecNumber>
    </recommendedName>
</protein>
<evidence type="ECO:0000256" key="3">
    <source>
        <dbReference type="ARBA" id="ARBA00022448"/>
    </source>
</evidence>
<evidence type="ECO:0000256" key="2">
    <source>
        <dbReference type="ARBA" id="ARBA00007866"/>
    </source>
</evidence>
<dbReference type="InterPro" id="IPR002429">
    <property type="entry name" value="CcO_II-like_C"/>
</dbReference>
<feature type="domain" description="Cytochrome oxidase subunit II copper A binding" evidence="14">
    <location>
        <begin position="162"/>
        <end position="314"/>
    </location>
</feature>
<keyword evidence="6" id="KW-1278">Translocase</keyword>
<keyword evidence="7 10" id="KW-0249">Electron transport</keyword>
<dbReference type="EC" id="7.1.1.9" evidence="11"/>
<keyword evidence="11" id="KW-0186">Copper</keyword>
<dbReference type="Gene3D" id="1.10.287.90">
    <property type="match status" value="1"/>
</dbReference>
<dbReference type="InterPro" id="IPR045187">
    <property type="entry name" value="CcO_II"/>
</dbReference>
<evidence type="ECO:0000256" key="1">
    <source>
        <dbReference type="ARBA" id="ARBA00004141"/>
    </source>
</evidence>
<feature type="transmembrane region" description="Helical" evidence="13">
    <location>
        <begin position="45"/>
        <end position="66"/>
    </location>
</feature>
<feature type="domain" description="Cytochrome oxidase subunit II transmembrane region profile" evidence="15">
    <location>
        <begin position="60"/>
        <end position="160"/>
    </location>
</feature>
<evidence type="ECO:0000313" key="17">
    <source>
        <dbReference type="Proteomes" id="UP001168552"/>
    </source>
</evidence>
<keyword evidence="5 10" id="KW-0812">Transmembrane</keyword>
<dbReference type="Pfam" id="PF02790">
    <property type="entry name" value="COX2_TM"/>
    <property type="match status" value="1"/>
</dbReference>
<feature type="transmembrane region" description="Helical" evidence="13">
    <location>
        <begin position="86"/>
        <end position="111"/>
    </location>
</feature>
<comment type="similarity">
    <text evidence="2 10">Belongs to the cytochrome c oxidase subunit 2 family.</text>
</comment>
<comment type="cofactor">
    <cofactor evidence="11">
        <name>Cu cation</name>
        <dbReference type="ChEBI" id="CHEBI:23378"/>
    </cofactor>
    <text evidence="11">Binds a copper A center.</text>
</comment>
<keyword evidence="4 10" id="KW-0679">Respiratory chain</keyword>
<dbReference type="InterPro" id="IPR011759">
    <property type="entry name" value="Cyt_c_oxidase_su2_TM_dom"/>
</dbReference>
<organism evidence="16 17">
    <name type="scientific">Shiella aurantiaca</name>
    <dbReference type="NCBI Taxonomy" id="3058365"/>
    <lineage>
        <taxon>Bacteria</taxon>
        <taxon>Pseudomonadati</taxon>
        <taxon>Bacteroidota</taxon>
        <taxon>Cytophagia</taxon>
        <taxon>Cytophagales</taxon>
        <taxon>Shiellaceae</taxon>
        <taxon>Shiella</taxon>
    </lineage>
</organism>
<evidence type="ECO:0000256" key="5">
    <source>
        <dbReference type="ARBA" id="ARBA00022692"/>
    </source>
</evidence>
<dbReference type="RefSeq" id="WP_320003692.1">
    <property type="nucleotide sequence ID" value="NZ_JAUHJS010000003.1"/>
</dbReference>
<dbReference type="Proteomes" id="UP001168552">
    <property type="component" value="Unassembled WGS sequence"/>
</dbReference>
<dbReference type="PANTHER" id="PTHR22888">
    <property type="entry name" value="CYTOCHROME C OXIDASE, SUBUNIT II"/>
    <property type="match status" value="1"/>
</dbReference>
<comment type="caution">
    <text evidence="16">The sequence shown here is derived from an EMBL/GenBank/DDBJ whole genome shotgun (WGS) entry which is preliminary data.</text>
</comment>
<feature type="region of interest" description="Disordered" evidence="12">
    <location>
        <begin position="338"/>
        <end position="361"/>
    </location>
</feature>
<dbReference type="InterPro" id="IPR008972">
    <property type="entry name" value="Cupredoxin"/>
</dbReference>
<feature type="transmembrane region" description="Helical" evidence="13">
    <location>
        <begin position="6"/>
        <end position="24"/>
    </location>
</feature>
<sequence>MLQIVILVGLVLLVAILMAIFRISRLLNVAKGTDKEVVDKGSNSFNAILFIVFGVVTFGLFFWYSIVYYDEYTPPVASEHGVLTDGLFWTTMWVTGIVFIITHILLFWFSYKYQYKKESSALFFPHNNKLEVIWTVVPAIVLTILVFTGLKTWNDITDKAPEEAEVVEIMGYQFAWKTRYPGNDKQLGNYDFRLIDAENQFGMDLTDKASFDDFTPREIHIPKGQPVLFKIRARDVLHSVYAPHFRLKMDAVPGMQTNFWFVPTKSTAEMREETGNPEFNYEIACTEICGKGHFSMRMLVVVDEPEDYKKWLAEQESWLSKNETYLAKVPANLKEEAKKASGLNNTVEQPVSEVETTGASM</sequence>
<comment type="catalytic activity">
    <reaction evidence="11">
        <text>4 Fe(II)-[cytochrome c] + O2 + 8 H(+)(in) = 4 Fe(III)-[cytochrome c] + 2 H2O + 4 H(+)(out)</text>
        <dbReference type="Rhea" id="RHEA:11436"/>
        <dbReference type="Rhea" id="RHEA-COMP:10350"/>
        <dbReference type="Rhea" id="RHEA-COMP:14399"/>
        <dbReference type="ChEBI" id="CHEBI:15377"/>
        <dbReference type="ChEBI" id="CHEBI:15378"/>
        <dbReference type="ChEBI" id="CHEBI:15379"/>
        <dbReference type="ChEBI" id="CHEBI:29033"/>
        <dbReference type="ChEBI" id="CHEBI:29034"/>
        <dbReference type="EC" id="7.1.1.9"/>
    </reaction>
</comment>
<accession>A0ABT8F3X2</accession>
<evidence type="ECO:0000256" key="10">
    <source>
        <dbReference type="RuleBase" id="RU000456"/>
    </source>
</evidence>
<feature type="transmembrane region" description="Helical" evidence="13">
    <location>
        <begin position="132"/>
        <end position="150"/>
    </location>
</feature>
<keyword evidence="3 10" id="KW-0813">Transport</keyword>
<dbReference type="SUPFAM" id="SSF49503">
    <property type="entry name" value="Cupredoxins"/>
    <property type="match status" value="1"/>
</dbReference>
<dbReference type="InterPro" id="IPR036257">
    <property type="entry name" value="Cyt_c_oxidase_su2_TM_sf"/>
</dbReference>
<name>A0ABT8F3X2_9BACT</name>
<evidence type="ECO:0000256" key="7">
    <source>
        <dbReference type="ARBA" id="ARBA00022982"/>
    </source>
</evidence>
<comment type="subcellular location">
    <subcellularLocation>
        <location evidence="10">Cell membrane</location>
        <topology evidence="10">Multi-pass membrane protein</topology>
    </subcellularLocation>
    <subcellularLocation>
        <location evidence="1">Membrane</location>
        <topology evidence="1">Multi-pass membrane protein</topology>
    </subcellularLocation>
</comment>
<keyword evidence="9 13" id="KW-0472">Membrane</keyword>
<dbReference type="PANTHER" id="PTHR22888:SF9">
    <property type="entry name" value="CYTOCHROME C OXIDASE SUBUNIT 2"/>
    <property type="match status" value="1"/>
</dbReference>
<evidence type="ECO:0000256" key="11">
    <source>
        <dbReference type="RuleBase" id="RU004024"/>
    </source>
</evidence>
<evidence type="ECO:0000256" key="8">
    <source>
        <dbReference type="ARBA" id="ARBA00022989"/>
    </source>
</evidence>
<dbReference type="Gene3D" id="2.60.40.420">
    <property type="entry name" value="Cupredoxins - blue copper proteins"/>
    <property type="match status" value="1"/>
</dbReference>
<dbReference type="SUPFAM" id="SSF81464">
    <property type="entry name" value="Cytochrome c oxidase subunit II-like, transmembrane region"/>
    <property type="match status" value="1"/>
</dbReference>
<keyword evidence="11" id="KW-0479">Metal-binding</keyword>
<comment type="function">
    <text evidence="11">Subunits I and II form the functional core of the enzyme complex. Electrons originating in cytochrome c are transferred via heme a and Cu(A) to the binuclear center formed by heme a3 and Cu(B).</text>
</comment>
<evidence type="ECO:0000256" key="13">
    <source>
        <dbReference type="SAM" id="Phobius"/>
    </source>
</evidence>
<gene>
    <name evidence="16" type="ORF">QWY31_06605</name>
</gene>
<evidence type="ECO:0000256" key="4">
    <source>
        <dbReference type="ARBA" id="ARBA00022660"/>
    </source>
</evidence>
<evidence type="ECO:0000256" key="9">
    <source>
        <dbReference type="ARBA" id="ARBA00023136"/>
    </source>
</evidence>
<evidence type="ECO:0000256" key="6">
    <source>
        <dbReference type="ARBA" id="ARBA00022967"/>
    </source>
</evidence>
<reference evidence="16" key="1">
    <citation type="submission" date="2023-06" db="EMBL/GenBank/DDBJ databases">
        <title>Cytophagales bacterium Strain LB-30, isolated from soil.</title>
        <authorList>
            <person name="Liu B."/>
        </authorList>
    </citation>
    <scope>NUCLEOTIDE SEQUENCE</scope>
    <source>
        <strain evidence="16">LB-30</strain>
    </source>
</reference>
<proteinExistence type="inferred from homology"/>
<evidence type="ECO:0000313" key="16">
    <source>
        <dbReference type="EMBL" id="MDN4165163.1"/>
    </source>
</evidence>
<keyword evidence="8 13" id="KW-1133">Transmembrane helix</keyword>
<dbReference type="Pfam" id="PF00116">
    <property type="entry name" value="COX2"/>
    <property type="match status" value="1"/>
</dbReference>
<dbReference type="PROSITE" id="PS50999">
    <property type="entry name" value="COX2_TM"/>
    <property type="match status" value="1"/>
</dbReference>
<feature type="compositionally biased region" description="Polar residues" evidence="12">
    <location>
        <begin position="342"/>
        <end position="361"/>
    </location>
</feature>
<evidence type="ECO:0000256" key="12">
    <source>
        <dbReference type="SAM" id="MobiDB-lite"/>
    </source>
</evidence>